<protein>
    <recommendedName>
        <fullName evidence="4">Polysaccharide polymerase</fullName>
    </recommendedName>
</protein>
<keyword evidence="1" id="KW-0812">Transmembrane</keyword>
<keyword evidence="1" id="KW-1133">Transmembrane helix</keyword>
<feature type="transmembrane region" description="Helical" evidence="1">
    <location>
        <begin position="320"/>
        <end position="342"/>
    </location>
</feature>
<evidence type="ECO:0000313" key="3">
    <source>
        <dbReference type="Proteomes" id="UP000002730"/>
    </source>
</evidence>
<reference evidence="2 3" key="1">
    <citation type="submission" date="2010-08" db="EMBL/GenBank/DDBJ databases">
        <title>Complete sequence of Clostridium cellulovorans 743B.</title>
        <authorList>
            <consortium name="US DOE Joint Genome Institute"/>
            <person name="Lucas S."/>
            <person name="Copeland A."/>
            <person name="Lapidus A."/>
            <person name="Cheng J.-F."/>
            <person name="Bruce D."/>
            <person name="Goodwin L."/>
            <person name="Pitluck S."/>
            <person name="Chertkov O."/>
            <person name="Detter J.C."/>
            <person name="Han C."/>
            <person name="Tapia R."/>
            <person name="Land M."/>
            <person name="Hauser L."/>
            <person name="Chang Y.-J."/>
            <person name="Jeffries C."/>
            <person name="Kyrpides N."/>
            <person name="Ivanova N."/>
            <person name="Mikhailova N."/>
            <person name="Hemme C.L."/>
            <person name="Woyke T."/>
        </authorList>
    </citation>
    <scope>NUCLEOTIDE SEQUENCE [LARGE SCALE GENOMIC DNA]</scope>
    <source>
        <strain evidence="3">ATCC 35296 / DSM 3052 / OCM 3 / 743B</strain>
    </source>
</reference>
<dbReference type="KEGG" id="ccb:Clocel_0892"/>
<feature type="transmembrane region" description="Helical" evidence="1">
    <location>
        <begin position="190"/>
        <end position="207"/>
    </location>
</feature>
<feature type="transmembrane region" description="Helical" evidence="1">
    <location>
        <begin position="136"/>
        <end position="161"/>
    </location>
</feature>
<evidence type="ECO:0008006" key="4">
    <source>
        <dbReference type="Google" id="ProtNLM"/>
    </source>
</evidence>
<dbReference type="EMBL" id="CP002160">
    <property type="protein sequence ID" value="ADL50662.1"/>
    <property type="molecule type" value="Genomic_DNA"/>
</dbReference>
<dbReference type="AlphaFoldDB" id="D9ST46"/>
<keyword evidence="3" id="KW-1185">Reference proteome</keyword>
<feature type="transmembrane region" description="Helical" evidence="1">
    <location>
        <begin position="7"/>
        <end position="25"/>
    </location>
</feature>
<feature type="transmembrane region" description="Helical" evidence="1">
    <location>
        <begin position="286"/>
        <end position="308"/>
    </location>
</feature>
<name>D9ST46_CLOC7</name>
<dbReference type="HOGENOM" id="CLU_745350_0_0_9"/>
<feature type="transmembrane region" description="Helical" evidence="1">
    <location>
        <begin position="108"/>
        <end position="124"/>
    </location>
</feature>
<accession>D9ST46</accession>
<proteinExistence type="predicted"/>
<dbReference type="STRING" id="573061.Clocel_0892"/>
<evidence type="ECO:0000256" key="1">
    <source>
        <dbReference type="SAM" id="Phobius"/>
    </source>
</evidence>
<dbReference type="eggNOG" id="ENOG5030IYZ">
    <property type="taxonomic scope" value="Bacteria"/>
</dbReference>
<dbReference type="Proteomes" id="UP000002730">
    <property type="component" value="Chromosome"/>
</dbReference>
<feature type="transmembrane region" description="Helical" evidence="1">
    <location>
        <begin position="31"/>
        <end position="50"/>
    </location>
</feature>
<sequence>MKDLKTPLISFYIFLIVFLEYERFLFTNVSYIDLAIKFIIFFVSIIIILISNFKMKITHRIALLLLIFLSAYISMITKRTNYAIIILTFITVFNGSTYKLIKAFYKSNLFFFILCILLLALGFKENTIFLENNRTVYTLGFVNPNTAASKYLIILLSYIYLKYKKLNVLNYTFISLSSIVIYILTGSRTGATSTLILIFFLLISKAVKKKNTLILTKKLLNKLYPYTFIIFSILSILLVVNYGKYPFINTIDKLFTNRIMLASKYCYDIYSITFLGGAERYLSDNMYLYLTFDTGLIGLALYAIYYLILVKKILKKKDVAALIIVLSILFFGLTECSTVFIANNCTLLMSNFIFTSKAKKTSQPSLSNKTS</sequence>
<evidence type="ECO:0000313" key="2">
    <source>
        <dbReference type="EMBL" id="ADL50662.1"/>
    </source>
</evidence>
<organism evidence="2 3">
    <name type="scientific">Clostridium cellulovorans (strain ATCC 35296 / DSM 3052 / OCM 3 / 743B)</name>
    <dbReference type="NCBI Taxonomy" id="573061"/>
    <lineage>
        <taxon>Bacteria</taxon>
        <taxon>Bacillati</taxon>
        <taxon>Bacillota</taxon>
        <taxon>Clostridia</taxon>
        <taxon>Eubacteriales</taxon>
        <taxon>Clostridiaceae</taxon>
        <taxon>Clostridium</taxon>
    </lineage>
</organism>
<keyword evidence="1" id="KW-0472">Membrane</keyword>
<gene>
    <name evidence="2" type="ordered locus">Clocel_0892</name>
</gene>
<feature type="transmembrane region" description="Helical" evidence="1">
    <location>
        <begin position="82"/>
        <end position="101"/>
    </location>
</feature>
<feature type="transmembrane region" description="Helical" evidence="1">
    <location>
        <begin position="223"/>
        <end position="243"/>
    </location>
</feature>
<feature type="transmembrane region" description="Helical" evidence="1">
    <location>
        <begin position="57"/>
        <end position="76"/>
    </location>
</feature>